<name>A0A1H5PZV6_9ACTN</name>
<organism evidence="11 12">
    <name type="scientific">Jiangella alba</name>
    <dbReference type="NCBI Taxonomy" id="561176"/>
    <lineage>
        <taxon>Bacteria</taxon>
        <taxon>Bacillati</taxon>
        <taxon>Actinomycetota</taxon>
        <taxon>Actinomycetes</taxon>
        <taxon>Jiangellales</taxon>
        <taxon>Jiangellaceae</taxon>
        <taxon>Jiangella</taxon>
    </lineage>
</organism>
<accession>A0A1H5PZV6</accession>
<dbReference type="RefSeq" id="WP_069111493.1">
    <property type="nucleotide sequence ID" value="NZ_FNUC01000004.1"/>
</dbReference>
<evidence type="ECO:0000256" key="4">
    <source>
        <dbReference type="ARBA" id="ARBA00022519"/>
    </source>
</evidence>
<feature type="transmembrane region" description="Helical" evidence="8">
    <location>
        <begin position="308"/>
        <end position="329"/>
    </location>
</feature>
<dbReference type="Pfam" id="PF00528">
    <property type="entry name" value="BPD_transp_1"/>
    <property type="match status" value="2"/>
</dbReference>
<keyword evidence="6 8" id="KW-1133">Transmembrane helix</keyword>
<dbReference type="InterPro" id="IPR035906">
    <property type="entry name" value="MetI-like_sf"/>
</dbReference>
<feature type="transmembrane region" description="Helical" evidence="8">
    <location>
        <begin position="260"/>
        <end position="280"/>
    </location>
</feature>
<feature type="transmembrane region" description="Helical" evidence="8">
    <location>
        <begin position="207"/>
        <end position="229"/>
    </location>
</feature>
<dbReference type="AlphaFoldDB" id="A0A1H5PZV6"/>
<evidence type="ECO:0000259" key="10">
    <source>
        <dbReference type="PROSITE" id="PS50928"/>
    </source>
</evidence>
<comment type="subcellular location">
    <subcellularLocation>
        <location evidence="1">Cell inner membrane</location>
        <topology evidence="1">Multi-pass membrane protein</topology>
    </subcellularLocation>
    <subcellularLocation>
        <location evidence="8">Cell membrane</location>
        <topology evidence="8">Multi-pass membrane protein</topology>
    </subcellularLocation>
</comment>
<keyword evidence="7 8" id="KW-0472">Membrane</keyword>
<evidence type="ECO:0000256" key="5">
    <source>
        <dbReference type="ARBA" id="ARBA00022692"/>
    </source>
</evidence>
<evidence type="ECO:0000256" key="2">
    <source>
        <dbReference type="ARBA" id="ARBA00022448"/>
    </source>
</evidence>
<dbReference type="STRING" id="561176.SAMN04488561_6800"/>
<evidence type="ECO:0000256" key="9">
    <source>
        <dbReference type="SAM" id="MobiDB-lite"/>
    </source>
</evidence>
<feature type="transmembrane region" description="Helical" evidence="8">
    <location>
        <begin position="367"/>
        <end position="389"/>
    </location>
</feature>
<feature type="transmembrane region" description="Helical" evidence="8">
    <location>
        <begin position="109"/>
        <end position="129"/>
    </location>
</feature>
<feature type="transmembrane region" description="Helical" evidence="8">
    <location>
        <begin position="75"/>
        <end position="97"/>
    </location>
</feature>
<dbReference type="PANTHER" id="PTHR43357:SF4">
    <property type="entry name" value="INNER MEMBRANE ABC TRANSPORTER PERMEASE PROTEIN YDCV"/>
    <property type="match status" value="1"/>
</dbReference>
<feature type="transmembrane region" description="Helical" evidence="8">
    <location>
        <begin position="431"/>
        <end position="450"/>
    </location>
</feature>
<dbReference type="CDD" id="cd06261">
    <property type="entry name" value="TM_PBP2"/>
    <property type="match status" value="2"/>
</dbReference>
<dbReference type="PANTHER" id="PTHR43357">
    <property type="entry name" value="INNER MEMBRANE ABC TRANSPORTER PERMEASE PROTEIN YDCV"/>
    <property type="match status" value="1"/>
</dbReference>
<dbReference type="EMBL" id="FNUC01000004">
    <property type="protein sequence ID" value="SEF18731.1"/>
    <property type="molecule type" value="Genomic_DNA"/>
</dbReference>
<evidence type="ECO:0000256" key="7">
    <source>
        <dbReference type="ARBA" id="ARBA00023136"/>
    </source>
</evidence>
<feature type="domain" description="ABC transmembrane type-1" evidence="10">
    <location>
        <begin position="71"/>
        <end position="281"/>
    </location>
</feature>
<feature type="compositionally biased region" description="Low complexity" evidence="9">
    <location>
        <begin position="602"/>
        <end position="617"/>
    </location>
</feature>
<proteinExistence type="inferred from homology"/>
<dbReference type="SUPFAM" id="SSF161098">
    <property type="entry name" value="MetI-like"/>
    <property type="match status" value="2"/>
</dbReference>
<dbReference type="Proteomes" id="UP000181980">
    <property type="component" value="Unassembled WGS sequence"/>
</dbReference>
<dbReference type="PROSITE" id="PS50928">
    <property type="entry name" value="ABC_TM1"/>
    <property type="match status" value="2"/>
</dbReference>
<keyword evidence="5 8" id="KW-0812">Transmembrane</keyword>
<evidence type="ECO:0000256" key="6">
    <source>
        <dbReference type="ARBA" id="ARBA00022989"/>
    </source>
</evidence>
<feature type="transmembrane region" description="Helical" evidence="8">
    <location>
        <begin position="537"/>
        <end position="562"/>
    </location>
</feature>
<evidence type="ECO:0000313" key="12">
    <source>
        <dbReference type="Proteomes" id="UP000181980"/>
    </source>
</evidence>
<keyword evidence="2 8" id="KW-0813">Transport</keyword>
<keyword evidence="3" id="KW-1003">Cell membrane</keyword>
<dbReference type="InterPro" id="IPR000515">
    <property type="entry name" value="MetI-like"/>
</dbReference>
<sequence length="629" mass="67330">MLGRLREPSTGPFSSRRSMLLLTVVAFFLFAMPVVMLAVGALRDATPGRPAQWSFDAFRRAYGDAGTYAVLGDSVVLALGVMVISTTTGLLLAFIVARTDTPLRRLVTPSMMLVIALPPLFYGISWAMLGNPRIGTINSFWQDLTGAEGPLWDTYSWSGIVVVTSLKSTAFAYFLLLGPLMAMNRSLEEASRVFGAGRLRTFLRVDVPLLGPSLLGVCILSFVAGLEFFDVPLLLGTPAGIDVFATEIFSQIRDRTPADYGAAGALSLLLAVVVVVLVVLQWRILGSRDFTTVTGKNDRTDRWSIGNWRWAGTLLIVGYVTLAVVLPLAQLVAGSFQPYLGGGVYSTINYQLLFSEPTTTAALRTTAIVAFVGGLCAILMTLLISYAITHSRSRLRRALEVMTWLPFAMPGIILALGIAWLFVSIPGLRSMYGSLGIVVIGLMISAVPLATRAVQPALRQVGRELEESARVSGARPVRMFFSIVVPLIAPSLLAGWFLVAILVSGNLTIPMLLSTTDSATVPLVVYNLHSQGETSQAAALFVILLGALLALFVVGSLAVRVISRSNRRRRDRSRPDAPSADRVTMTRTVPVASEAVRSTSEADAAAGPSAAVPGGLPTVVKSSGSRREP</sequence>
<evidence type="ECO:0000313" key="11">
    <source>
        <dbReference type="EMBL" id="SEF18731.1"/>
    </source>
</evidence>
<dbReference type="Gene3D" id="1.10.3720.10">
    <property type="entry name" value="MetI-like"/>
    <property type="match status" value="2"/>
</dbReference>
<protein>
    <submittedName>
        <fullName evidence="11">Iron(III) transport system permease protein</fullName>
    </submittedName>
</protein>
<feature type="transmembrane region" description="Helical" evidence="8">
    <location>
        <begin position="480"/>
        <end position="503"/>
    </location>
</feature>
<dbReference type="GO" id="GO:0005886">
    <property type="term" value="C:plasma membrane"/>
    <property type="evidence" value="ECO:0007669"/>
    <property type="project" value="UniProtKB-SubCell"/>
</dbReference>
<evidence type="ECO:0000256" key="3">
    <source>
        <dbReference type="ARBA" id="ARBA00022475"/>
    </source>
</evidence>
<evidence type="ECO:0000256" key="8">
    <source>
        <dbReference type="RuleBase" id="RU363032"/>
    </source>
</evidence>
<feature type="transmembrane region" description="Helical" evidence="8">
    <location>
        <begin position="20"/>
        <end position="42"/>
    </location>
</feature>
<keyword evidence="4" id="KW-0997">Cell inner membrane</keyword>
<gene>
    <name evidence="11" type="ORF">SAMN04488561_6800</name>
</gene>
<feature type="region of interest" description="Disordered" evidence="9">
    <location>
        <begin position="565"/>
        <end position="629"/>
    </location>
</feature>
<evidence type="ECO:0000256" key="1">
    <source>
        <dbReference type="ARBA" id="ARBA00004429"/>
    </source>
</evidence>
<feature type="domain" description="ABC transmembrane type-1" evidence="10">
    <location>
        <begin position="363"/>
        <end position="553"/>
    </location>
</feature>
<comment type="similarity">
    <text evidence="8">Belongs to the binding-protein-dependent transport system permease family.</text>
</comment>
<feature type="transmembrane region" description="Helical" evidence="8">
    <location>
        <begin position="155"/>
        <end position="176"/>
    </location>
</feature>
<keyword evidence="12" id="KW-1185">Reference proteome</keyword>
<dbReference type="GO" id="GO:0055085">
    <property type="term" value="P:transmembrane transport"/>
    <property type="evidence" value="ECO:0007669"/>
    <property type="project" value="InterPro"/>
</dbReference>
<reference evidence="12" key="1">
    <citation type="submission" date="2016-10" db="EMBL/GenBank/DDBJ databases">
        <authorList>
            <person name="Varghese N."/>
            <person name="Submissions S."/>
        </authorList>
    </citation>
    <scope>NUCLEOTIDE SEQUENCE [LARGE SCALE GENOMIC DNA]</scope>
    <source>
        <strain evidence="12">DSM 45237</strain>
    </source>
</reference>
<feature type="transmembrane region" description="Helical" evidence="8">
    <location>
        <begin position="401"/>
        <end position="425"/>
    </location>
</feature>